<dbReference type="EMBL" id="FQUL01000006">
    <property type="protein sequence ID" value="SHE47071.1"/>
    <property type="molecule type" value="Genomic_DNA"/>
</dbReference>
<keyword evidence="3" id="KW-1185">Reference proteome</keyword>
<keyword evidence="1" id="KW-0472">Membrane</keyword>
<keyword evidence="1" id="KW-0812">Transmembrane</keyword>
<dbReference type="RefSeq" id="WP_072788772.1">
    <property type="nucleotide sequence ID" value="NZ_FQUL01000006.1"/>
</dbReference>
<feature type="transmembrane region" description="Helical" evidence="1">
    <location>
        <begin position="15"/>
        <end position="33"/>
    </location>
</feature>
<evidence type="ECO:0000313" key="3">
    <source>
        <dbReference type="Proteomes" id="UP000184295"/>
    </source>
</evidence>
<evidence type="ECO:0000313" key="2">
    <source>
        <dbReference type="EMBL" id="SHE47071.1"/>
    </source>
</evidence>
<accession>A0A1M4TRH5</accession>
<evidence type="ECO:0000256" key="1">
    <source>
        <dbReference type="SAM" id="Phobius"/>
    </source>
</evidence>
<dbReference type="STRING" id="1121881.SAMN02745225_00711"/>
<protein>
    <submittedName>
        <fullName evidence="2">Uncharacterized protein</fullName>
    </submittedName>
</protein>
<reference evidence="3" key="1">
    <citation type="submission" date="2016-11" db="EMBL/GenBank/DDBJ databases">
        <authorList>
            <person name="Varghese N."/>
            <person name="Submissions S."/>
        </authorList>
    </citation>
    <scope>NUCLEOTIDE SEQUENCE [LARGE SCALE GENOMIC DNA]</scope>
    <source>
        <strain evidence="3">DSM 19514</strain>
    </source>
</reference>
<sequence>MSPAKIKLSTLKEGVVQLYLLSGLATLFAGGDLSQLRKYRKFRIETFAGKGGKVRFKDVIEFLNWCHLQRQLSK</sequence>
<name>A0A1M4TRH5_9ACTN</name>
<proteinExistence type="predicted"/>
<organism evidence="2 3">
    <name type="scientific">Ferrithrix thermotolerans DSM 19514</name>
    <dbReference type="NCBI Taxonomy" id="1121881"/>
    <lineage>
        <taxon>Bacteria</taxon>
        <taxon>Bacillati</taxon>
        <taxon>Actinomycetota</taxon>
        <taxon>Acidimicrobiia</taxon>
        <taxon>Acidimicrobiales</taxon>
        <taxon>Acidimicrobiaceae</taxon>
        <taxon>Ferrithrix</taxon>
    </lineage>
</organism>
<dbReference type="AlphaFoldDB" id="A0A1M4TRH5"/>
<dbReference type="Proteomes" id="UP000184295">
    <property type="component" value="Unassembled WGS sequence"/>
</dbReference>
<gene>
    <name evidence="2" type="ORF">SAMN02745225_00711</name>
</gene>
<keyword evidence="1" id="KW-1133">Transmembrane helix</keyword>